<evidence type="ECO:0000256" key="1">
    <source>
        <dbReference type="SAM" id="MobiDB-lite"/>
    </source>
</evidence>
<evidence type="ECO:0000313" key="2">
    <source>
        <dbReference type="EMBL" id="MDC0671230.1"/>
    </source>
</evidence>
<dbReference type="RefSeq" id="WP_272001336.1">
    <property type="nucleotide sequence ID" value="NZ_JAQNDN010000014.1"/>
</dbReference>
<sequence length="301" mass="32399">MTSRTISILHPLSLSILFALGCTPLKGDLGEYSASGATGAVSGSDSTGGGTTTTGEVLTGEATTTTGDELTGETAAGSTSTWLPPCLYDEPEVVVEVVVDAPTLIDPEAYPSEFDVRCTVQTAADGEIEMQCSDDLEGLHDVTLTMATPTPRTGLLGGETQVRLSYRSARAQEFGLDWRDHVAIHALDDDELLLFYGQGFDVFAAEFEAFWAPLSIQDGDLFQCPAWPDEASCGTEERSTVVFFDDHEGEDVFDGNTRTMEQSSLWLYVERAVQTVQTDFTNCADGIYGRESEVLVLKADL</sequence>
<evidence type="ECO:0008006" key="4">
    <source>
        <dbReference type="Google" id="ProtNLM"/>
    </source>
</evidence>
<comment type="caution">
    <text evidence="2">The sequence shown here is derived from an EMBL/GenBank/DDBJ whole genome shotgun (WGS) entry which is preliminary data.</text>
</comment>
<organism evidence="2 3">
    <name type="scientific">Nannocystis radixulma</name>
    <dbReference type="NCBI Taxonomy" id="2995305"/>
    <lineage>
        <taxon>Bacteria</taxon>
        <taxon>Pseudomonadati</taxon>
        <taxon>Myxococcota</taxon>
        <taxon>Polyangia</taxon>
        <taxon>Nannocystales</taxon>
        <taxon>Nannocystaceae</taxon>
        <taxon>Nannocystis</taxon>
    </lineage>
</organism>
<reference evidence="2 3" key="1">
    <citation type="submission" date="2022-11" db="EMBL/GenBank/DDBJ databases">
        <title>Minimal conservation of predation-associated metabolite biosynthetic gene clusters underscores biosynthetic potential of Myxococcota including descriptions for ten novel species: Archangium lansinium sp. nov., Myxococcus landrumus sp. nov., Nannocystis bai.</title>
        <authorList>
            <person name="Ahearne A."/>
            <person name="Stevens C."/>
            <person name="Dowd S."/>
        </authorList>
    </citation>
    <scope>NUCLEOTIDE SEQUENCE [LARGE SCALE GENOMIC DNA]</scope>
    <source>
        <strain evidence="2 3">NCELM</strain>
    </source>
</reference>
<feature type="region of interest" description="Disordered" evidence="1">
    <location>
        <begin position="36"/>
        <end position="78"/>
    </location>
</feature>
<protein>
    <recommendedName>
        <fullName evidence="4">Lipoprotein</fullName>
    </recommendedName>
</protein>
<proteinExistence type="predicted"/>
<dbReference type="EMBL" id="JAQNDN010000014">
    <property type="protein sequence ID" value="MDC0671230.1"/>
    <property type="molecule type" value="Genomic_DNA"/>
</dbReference>
<name>A0ABT5BC64_9BACT</name>
<keyword evidence="3" id="KW-1185">Reference proteome</keyword>
<feature type="compositionally biased region" description="Low complexity" evidence="1">
    <location>
        <begin position="53"/>
        <end position="77"/>
    </location>
</feature>
<accession>A0ABT5BC64</accession>
<dbReference type="Proteomes" id="UP001217838">
    <property type="component" value="Unassembled WGS sequence"/>
</dbReference>
<gene>
    <name evidence="2" type="ORF">POL58_25965</name>
</gene>
<evidence type="ECO:0000313" key="3">
    <source>
        <dbReference type="Proteomes" id="UP001217838"/>
    </source>
</evidence>
<feature type="compositionally biased region" description="Low complexity" evidence="1">
    <location>
        <begin position="36"/>
        <end position="45"/>
    </location>
</feature>
<dbReference type="PROSITE" id="PS51257">
    <property type="entry name" value="PROKAR_LIPOPROTEIN"/>
    <property type="match status" value="1"/>
</dbReference>